<feature type="domain" description="tRNA pseudouridylate synthase B C-terminal" evidence="7">
    <location>
        <begin position="181"/>
        <end position="243"/>
    </location>
</feature>
<dbReference type="NCBIfam" id="TIGR00431">
    <property type="entry name" value="TruB"/>
    <property type="match status" value="1"/>
</dbReference>
<dbReference type="Gene3D" id="3.30.2350.10">
    <property type="entry name" value="Pseudouridine synthase"/>
    <property type="match status" value="1"/>
</dbReference>
<reference evidence="8" key="2">
    <citation type="journal article" date="2018" name="ISME J.">
        <title>A dynamic microbial community with high functional redundancy inhabits the cold, oxic subseafloor aquifer.</title>
        <authorList>
            <person name="Tully B.J."/>
            <person name="Wheat C.G."/>
            <person name="Glazer B.T."/>
            <person name="Huber J.A."/>
        </authorList>
    </citation>
    <scope>NUCLEOTIDE SEQUENCE</scope>
    <source>
        <strain evidence="8">NORP83</strain>
    </source>
</reference>
<dbReference type="SUPFAM" id="SSF55120">
    <property type="entry name" value="Pseudouridine synthase"/>
    <property type="match status" value="1"/>
</dbReference>
<dbReference type="GO" id="GO:0003723">
    <property type="term" value="F:RNA binding"/>
    <property type="evidence" value="ECO:0007669"/>
    <property type="project" value="InterPro"/>
</dbReference>
<protein>
    <recommendedName>
        <fullName evidence="5">tRNA pseudouridine synthase B</fullName>
        <ecNumber evidence="5">5.4.99.25</ecNumber>
    </recommendedName>
    <alternativeName>
        <fullName evidence="5">tRNA pseudouridine(55) synthase</fullName>
        <shortName evidence="5">Psi55 synthase</shortName>
    </alternativeName>
    <alternativeName>
        <fullName evidence="5">tRNA pseudouridylate synthase</fullName>
    </alternativeName>
    <alternativeName>
        <fullName evidence="5">tRNA-uridine isomerase</fullName>
    </alternativeName>
</protein>
<dbReference type="GO" id="GO:0031119">
    <property type="term" value="P:tRNA pseudouridine synthesis"/>
    <property type="evidence" value="ECO:0007669"/>
    <property type="project" value="UniProtKB-UniRule"/>
</dbReference>
<dbReference type="InterPro" id="IPR002501">
    <property type="entry name" value="PsdUridine_synth_N"/>
</dbReference>
<comment type="similarity">
    <text evidence="2 5">Belongs to the pseudouridine synthase TruB family. Type 1 subfamily.</text>
</comment>
<sequence>MARKKRGNPVHGWIILDKPYDLGSTQAVNIVRAIFKAQKAGHGGTLDPLATGLLPIALGEATKTVPYVMDGEKQYEFTVKWGEATDTDDVEGDVIATSDNRPTEAEINAALPCFTGLISQVPPKFSAIKINGKRAYDLARAGEEVVLKARDIQVDSLELAEIVDQDSAKFQITCGKGTYIRSIARDLALQLTTVAHVTHLKRIKVAPFGKNQMISLDKLRELSHSAADLAELFANLISVETALDDIPALAINQNEMNELKMGRELIPQNSISDLSGEVCCFFEGTLIAICESDGISLKPKRVFNII</sequence>
<dbReference type="CDD" id="cd02573">
    <property type="entry name" value="PseudoU_synth_EcTruB"/>
    <property type="match status" value="1"/>
</dbReference>
<evidence type="ECO:0000256" key="2">
    <source>
        <dbReference type="ARBA" id="ARBA00005642"/>
    </source>
</evidence>
<evidence type="ECO:0000256" key="4">
    <source>
        <dbReference type="ARBA" id="ARBA00023235"/>
    </source>
</evidence>
<evidence type="ECO:0000256" key="1">
    <source>
        <dbReference type="ARBA" id="ARBA00000385"/>
    </source>
</evidence>
<organism evidence="8">
    <name type="scientific">OCS116 cluster bacterium</name>
    <dbReference type="NCBI Taxonomy" id="2030921"/>
    <lineage>
        <taxon>Bacteria</taxon>
        <taxon>Pseudomonadati</taxon>
        <taxon>Pseudomonadota</taxon>
        <taxon>Alphaproteobacteria</taxon>
        <taxon>OCS116 cluster</taxon>
    </lineage>
</organism>
<feature type="domain" description="Pseudouridine synthase II N-terminal" evidence="6">
    <location>
        <begin position="32"/>
        <end position="180"/>
    </location>
</feature>
<dbReference type="EMBL" id="NVUS01000005">
    <property type="protein sequence ID" value="PCJ02194.1"/>
    <property type="molecule type" value="Genomic_DNA"/>
</dbReference>
<evidence type="ECO:0000256" key="3">
    <source>
        <dbReference type="ARBA" id="ARBA00022694"/>
    </source>
</evidence>
<dbReference type="Pfam" id="PF01509">
    <property type="entry name" value="TruB_N"/>
    <property type="match status" value="1"/>
</dbReference>
<evidence type="ECO:0000313" key="8">
    <source>
        <dbReference type="EMBL" id="PCJ02194.1"/>
    </source>
</evidence>
<comment type="caution">
    <text evidence="8">The sequence shown here is derived from an EMBL/GenBank/DDBJ whole genome shotgun (WGS) entry which is preliminary data.</text>
</comment>
<comment type="function">
    <text evidence="5">Responsible for synthesis of pseudouridine from uracil-55 in the psi GC loop of transfer RNAs.</text>
</comment>
<gene>
    <name evidence="5" type="primary">truB</name>
    <name evidence="8" type="ORF">COB13_05840</name>
</gene>
<dbReference type="InterPro" id="IPR032819">
    <property type="entry name" value="TruB_C"/>
</dbReference>
<dbReference type="PANTHER" id="PTHR13767:SF2">
    <property type="entry name" value="PSEUDOURIDYLATE SYNTHASE TRUB1"/>
    <property type="match status" value="1"/>
</dbReference>
<evidence type="ECO:0000259" key="7">
    <source>
        <dbReference type="Pfam" id="PF16198"/>
    </source>
</evidence>
<name>A0A2A4Z533_9PROT</name>
<keyword evidence="3 5" id="KW-0819">tRNA processing</keyword>
<comment type="catalytic activity">
    <reaction evidence="1 5">
        <text>uridine(55) in tRNA = pseudouridine(55) in tRNA</text>
        <dbReference type="Rhea" id="RHEA:42532"/>
        <dbReference type="Rhea" id="RHEA-COMP:10101"/>
        <dbReference type="Rhea" id="RHEA-COMP:10102"/>
        <dbReference type="ChEBI" id="CHEBI:65314"/>
        <dbReference type="ChEBI" id="CHEBI:65315"/>
        <dbReference type="EC" id="5.4.99.25"/>
    </reaction>
</comment>
<reference key="1">
    <citation type="submission" date="2017-08" db="EMBL/GenBank/DDBJ databases">
        <title>A dynamic microbial community with high functional redundancy inhabits the cold, oxic subseafloor aquifer.</title>
        <authorList>
            <person name="Tully B.J."/>
            <person name="Wheat C.G."/>
            <person name="Glazer B.T."/>
            <person name="Huber J.A."/>
        </authorList>
    </citation>
    <scope>NUCLEOTIDE SEQUENCE [LARGE SCALE GENOMIC DNA]</scope>
</reference>
<accession>A0A2A4Z533</accession>
<dbReference type="GO" id="GO:1990481">
    <property type="term" value="P:mRNA pseudouridine synthesis"/>
    <property type="evidence" value="ECO:0007669"/>
    <property type="project" value="TreeGrafter"/>
</dbReference>
<dbReference type="HAMAP" id="MF_01080">
    <property type="entry name" value="TruB_bact"/>
    <property type="match status" value="1"/>
</dbReference>
<dbReference type="Pfam" id="PF16198">
    <property type="entry name" value="TruB_C_2"/>
    <property type="match status" value="1"/>
</dbReference>
<dbReference type="InterPro" id="IPR014780">
    <property type="entry name" value="tRNA_psdUridine_synth_TruB"/>
</dbReference>
<keyword evidence="4 5" id="KW-0413">Isomerase</keyword>
<dbReference type="AlphaFoldDB" id="A0A2A4Z533"/>
<feature type="active site" description="Nucleophile" evidence="5">
    <location>
        <position position="47"/>
    </location>
</feature>
<dbReference type="InterPro" id="IPR020103">
    <property type="entry name" value="PsdUridine_synth_cat_dom_sf"/>
</dbReference>
<evidence type="ECO:0000259" key="6">
    <source>
        <dbReference type="Pfam" id="PF01509"/>
    </source>
</evidence>
<evidence type="ECO:0000256" key="5">
    <source>
        <dbReference type="HAMAP-Rule" id="MF_01080"/>
    </source>
</evidence>
<dbReference type="PANTHER" id="PTHR13767">
    <property type="entry name" value="TRNA-PSEUDOURIDINE SYNTHASE"/>
    <property type="match status" value="1"/>
</dbReference>
<dbReference type="EC" id="5.4.99.25" evidence="5"/>
<dbReference type="GO" id="GO:0160148">
    <property type="term" value="F:tRNA pseudouridine(55) synthase activity"/>
    <property type="evidence" value="ECO:0007669"/>
    <property type="project" value="UniProtKB-EC"/>
</dbReference>
<proteinExistence type="inferred from homology"/>